<dbReference type="Proteomes" id="UP001556692">
    <property type="component" value="Unassembled WGS sequence"/>
</dbReference>
<protein>
    <submittedName>
        <fullName evidence="1">Uncharacterized protein</fullName>
    </submittedName>
</protein>
<dbReference type="EMBL" id="JBDPGJ010000003">
    <property type="protein sequence ID" value="MEX0407122.1"/>
    <property type="molecule type" value="Genomic_DNA"/>
</dbReference>
<proteinExistence type="predicted"/>
<sequence length="149" mass="17127">MGELHEWDIAHSRLRSISAAEIKRFWNGYVAMRKPVRIEHGSLWSRWRPVGEDLVISLYLTNRSVGLFVRGPRGEGYRTTQHRLSAHEPELGAALGAGLRDFKGCCHLTNLPLPVMDPASWPCAYAWLAEREKFYFTVLTRRQVHGRID</sequence>
<comment type="caution">
    <text evidence="1">The sequence shown here is derived from an EMBL/GenBank/DDBJ whole genome shotgun (WGS) entry which is preliminary data.</text>
</comment>
<evidence type="ECO:0000313" key="1">
    <source>
        <dbReference type="EMBL" id="MEX0407122.1"/>
    </source>
</evidence>
<name>A0ABV3SK22_9HYPH</name>
<accession>A0ABV3SK22</accession>
<evidence type="ECO:0000313" key="2">
    <source>
        <dbReference type="Proteomes" id="UP001556692"/>
    </source>
</evidence>
<reference evidence="1 2" key="1">
    <citation type="submission" date="2024-05" db="EMBL/GenBank/DDBJ databases">
        <authorList>
            <person name="Jiang F."/>
        </authorList>
    </citation>
    <scope>NUCLEOTIDE SEQUENCE [LARGE SCALE GENOMIC DNA]</scope>
    <source>
        <strain evidence="1 2">LZ166</strain>
    </source>
</reference>
<organism evidence="1 2">
    <name type="scientific">Aquibium pacificus</name>
    <dbReference type="NCBI Taxonomy" id="3153579"/>
    <lineage>
        <taxon>Bacteria</taxon>
        <taxon>Pseudomonadati</taxon>
        <taxon>Pseudomonadota</taxon>
        <taxon>Alphaproteobacteria</taxon>
        <taxon>Hyphomicrobiales</taxon>
        <taxon>Phyllobacteriaceae</taxon>
        <taxon>Aquibium</taxon>
    </lineage>
</organism>
<keyword evidence="2" id="KW-1185">Reference proteome</keyword>
<gene>
    <name evidence="1" type="ORF">ABGN05_15765</name>
</gene>
<dbReference type="RefSeq" id="WP_367954991.1">
    <property type="nucleotide sequence ID" value="NZ_JBDPGJ010000003.1"/>
</dbReference>